<dbReference type="InterPro" id="IPR036034">
    <property type="entry name" value="PDZ_sf"/>
</dbReference>
<feature type="domain" description="PDZ" evidence="5">
    <location>
        <begin position="209"/>
        <end position="289"/>
    </location>
</feature>
<keyword evidence="7" id="KW-1185">Reference proteome</keyword>
<dbReference type="PROSITE" id="PS50106">
    <property type="entry name" value="PDZ"/>
    <property type="match status" value="2"/>
</dbReference>
<dbReference type="OrthoDB" id="10007415at2759"/>
<dbReference type="GO" id="GO:0005102">
    <property type="term" value="F:signaling receptor binding"/>
    <property type="evidence" value="ECO:0007669"/>
    <property type="project" value="TreeGrafter"/>
</dbReference>
<proteinExistence type="predicted"/>
<evidence type="ECO:0000313" key="7">
    <source>
        <dbReference type="Proteomes" id="UP000472277"/>
    </source>
</evidence>
<dbReference type="GO" id="GO:0016324">
    <property type="term" value="C:apical plasma membrane"/>
    <property type="evidence" value="ECO:0007669"/>
    <property type="project" value="TreeGrafter"/>
</dbReference>
<dbReference type="InterPro" id="IPR051067">
    <property type="entry name" value="NHER"/>
</dbReference>
<evidence type="ECO:0000259" key="5">
    <source>
        <dbReference type="PROSITE" id="PS50106"/>
    </source>
</evidence>
<reference evidence="6" key="3">
    <citation type="submission" date="2025-09" db="UniProtKB">
        <authorList>
            <consortium name="Ensembl"/>
        </authorList>
    </citation>
    <scope>IDENTIFICATION</scope>
</reference>
<feature type="domain" description="PDZ" evidence="5">
    <location>
        <begin position="9"/>
        <end position="89"/>
    </location>
</feature>
<feature type="region of interest" description="Disordered" evidence="4">
    <location>
        <begin position="376"/>
        <end position="402"/>
    </location>
</feature>
<reference evidence="6" key="1">
    <citation type="submission" date="2021-04" db="EMBL/GenBank/DDBJ databases">
        <authorList>
            <consortium name="Wellcome Sanger Institute Data Sharing"/>
        </authorList>
    </citation>
    <scope>NUCLEOTIDE SEQUENCE [LARGE SCALE GENOMIC DNA]</scope>
</reference>
<dbReference type="Proteomes" id="UP000472277">
    <property type="component" value="Chromosome 1"/>
</dbReference>
<name>A0A673VY74_SALTR</name>
<comment type="subcellular location">
    <subcellularLocation>
        <location evidence="1">Endomembrane system</location>
        <topology evidence="1">Peripheral membrane protein</topology>
    </subcellularLocation>
</comment>
<evidence type="ECO:0000313" key="6">
    <source>
        <dbReference type="Ensembl" id="ENSSTUP00000000926.1"/>
    </source>
</evidence>
<dbReference type="Pfam" id="PF09007">
    <property type="entry name" value="EBP50_C"/>
    <property type="match status" value="1"/>
</dbReference>
<evidence type="ECO:0000256" key="2">
    <source>
        <dbReference type="ARBA" id="ARBA00022737"/>
    </source>
</evidence>
<dbReference type="PIRSF" id="PIRSF037866">
    <property type="entry name" value="EBP50"/>
    <property type="match status" value="1"/>
</dbReference>
<dbReference type="Pfam" id="PF00595">
    <property type="entry name" value="PDZ"/>
    <property type="match status" value="2"/>
</dbReference>
<feature type="region of interest" description="Disordered" evidence="4">
    <location>
        <begin position="307"/>
        <end position="346"/>
    </location>
</feature>
<dbReference type="SMART" id="SM00228">
    <property type="entry name" value="PDZ"/>
    <property type="match status" value="2"/>
</dbReference>
<keyword evidence="3" id="KW-0472">Membrane</keyword>
<dbReference type="InterPro" id="IPR017300">
    <property type="entry name" value="NHERF-1/NHERF-2"/>
</dbReference>
<dbReference type="InterPro" id="IPR001478">
    <property type="entry name" value="PDZ"/>
</dbReference>
<dbReference type="GeneTree" id="ENSGT00950000182849"/>
<dbReference type="AlphaFoldDB" id="A0A673VY74"/>
<dbReference type="SUPFAM" id="SSF50156">
    <property type="entry name" value="PDZ domain-like"/>
    <property type="match status" value="2"/>
</dbReference>
<dbReference type="OMA" id="VERDTHH"/>
<dbReference type="PANTHER" id="PTHR14191:SF4">
    <property type="entry name" value="NA(+)_H(+) EXCHANGE REGULATORY COFACTOR NHE-RF2"/>
    <property type="match status" value="1"/>
</dbReference>
<dbReference type="Ensembl" id="ENSSTUT00000001017.1">
    <property type="protein sequence ID" value="ENSSTUP00000000926.1"/>
    <property type="gene ID" value="ENSSTUG00000000505.1"/>
</dbReference>
<evidence type="ECO:0000256" key="1">
    <source>
        <dbReference type="ARBA" id="ARBA00004184"/>
    </source>
</evidence>
<reference evidence="6" key="2">
    <citation type="submission" date="2025-08" db="UniProtKB">
        <authorList>
            <consortium name="Ensembl"/>
        </authorList>
    </citation>
    <scope>IDENTIFICATION</scope>
</reference>
<dbReference type="GO" id="GO:0043495">
    <property type="term" value="F:protein-membrane adaptor activity"/>
    <property type="evidence" value="ECO:0007669"/>
    <property type="project" value="TreeGrafter"/>
</dbReference>
<protein>
    <submittedName>
        <fullName evidence="6">NHERF family PDZ scaffold protein 2</fullName>
    </submittedName>
</protein>
<evidence type="ECO:0000256" key="4">
    <source>
        <dbReference type="SAM" id="MobiDB-lite"/>
    </source>
</evidence>
<feature type="compositionally biased region" description="Basic residues" evidence="4">
    <location>
        <begin position="378"/>
        <end position="387"/>
    </location>
</feature>
<accession>A0A673VY74</accession>
<feature type="region of interest" description="Disordered" evidence="4">
    <location>
        <begin position="112"/>
        <end position="164"/>
    </location>
</feature>
<dbReference type="CDD" id="cd06768">
    <property type="entry name" value="PDZ_NHERF-like"/>
    <property type="match status" value="2"/>
</dbReference>
<dbReference type="InterPro" id="IPR015098">
    <property type="entry name" value="EBP50_C"/>
</dbReference>
<feature type="compositionally biased region" description="Polar residues" evidence="4">
    <location>
        <begin position="313"/>
        <end position="346"/>
    </location>
</feature>
<organism evidence="6 7">
    <name type="scientific">Salmo trutta</name>
    <name type="common">Brown trout</name>
    <dbReference type="NCBI Taxonomy" id="8032"/>
    <lineage>
        <taxon>Eukaryota</taxon>
        <taxon>Metazoa</taxon>
        <taxon>Chordata</taxon>
        <taxon>Craniata</taxon>
        <taxon>Vertebrata</taxon>
        <taxon>Euteleostomi</taxon>
        <taxon>Actinopterygii</taxon>
        <taxon>Neopterygii</taxon>
        <taxon>Teleostei</taxon>
        <taxon>Protacanthopterygii</taxon>
        <taxon>Salmoniformes</taxon>
        <taxon>Salmonidae</taxon>
        <taxon>Salmoninae</taxon>
        <taxon>Salmo</taxon>
    </lineage>
</organism>
<sequence>MASELKPRLCIMTKSENGYGFHLHGEKGKNGQYIRKVEPASSAEASGLRPGDRVIEVNGGNVEKDTHHQVVQRIKAVEQETRLLVVDRETDEYLRSLRLVCTEEMAVRLGGLTSVSPASPPASPPRSSPPASSPAAKRENGSVSKLPATLTREVPKPTRRSPSRAAKKVFLGLPLLLSPCGFQEALAHVNAHVQVARPPVDPSELFPRLCHLVRAETGYGFNLHSEKSRPGQYIRSLDPGSPADHAGLRPQDRLIEVNGVNVEGMRHAEVVAFIKTGGDETRLLVVDPDTDHHFKKMGVTPLASHVKDYDGPSISNGSPSPQINGSFTSRSIQSHHSDLSSPDNSLQLGEDEAARLMDPFAEIGLLLSPTAAEAKEKAHAKRAKKRAPQMDWDKKHQLFSNF</sequence>
<dbReference type="FunFam" id="2.30.42.10:FF:000068">
    <property type="entry name" value="Na(+)/H(+) exchange regulatory cofactor NHE-RF"/>
    <property type="match status" value="2"/>
</dbReference>
<keyword evidence="2" id="KW-0677">Repeat</keyword>
<dbReference type="InParanoid" id="A0A673VY74"/>
<dbReference type="PANTHER" id="PTHR14191">
    <property type="entry name" value="PDZ DOMAIN CONTAINING PROTEIN"/>
    <property type="match status" value="1"/>
</dbReference>
<dbReference type="GO" id="GO:0072659">
    <property type="term" value="P:protein localization to plasma membrane"/>
    <property type="evidence" value="ECO:0007669"/>
    <property type="project" value="TreeGrafter"/>
</dbReference>
<gene>
    <name evidence="6" type="primary">NHERF2</name>
</gene>
<evidence type="ECO:0000256" key="3">
    <source>
        <dbReference type="ARBA" id="ARBA00023136"/>
    </source>
</evidence>
<dbReference type="GO" id="GO:0012505">
    <property type="term" value="C:endomembrane system"/>
    <property type="evidence" value="ECO:0007669"/>
    <property type="project" value="UniProtKB-SubCell"/>
</dbReference>
<dbReference type="Gene3D" id="2.30.42.10">
    <property type="match status" value="2"/>
</dbReference>
<feature type="compositionally biased region" description="Pro residues" evidence="4">
    <location>
        <begin position="118"/>
        <end position="132"/>
    </location>
</feature>